<evidence type="ECO:0000313" key="12">
    <source>
        <dbReference type="Proteomes" id="UP000824988"/>
    </source>
</evidence>
<dbReference type="EMBL" id="AP019782">
    <property type="protein sequence ID" value="BBL70517.1"/>
    <property type="molecule type" value="Genomic_DNA"/>
</dbReference>
<comment type="function">
    <text evidence="10">Catalyzes the synthesis of alpha-ribazole-5'-phosphate from nicotinate mononucleotide (NAMN) and 5,6-dimethylbenzimidazole (DMB).</text>
</comment>
<dbReference type="Pfam" id="PF02277">
    <property type="entry name" value="DBI_PRT"/>
    <property type="match status" value="1"/>
</dbReference>
<dbReference type="HAMAP" id="MF_00230">
    <property type="entry name" value="CobT"/>
    <property type="match status" value="1"/>
</dbReference>
<evidence type="ECO:0000256" key="10">
    <source>
        <dbReference type="HAMAP-Rule" id="MF_00230"/>
    </source>
</evidence>
<proteinExistence type="inferred from homology"/>
<dbReference type="FunFam" id="3.40.50.10210:FF:000001">
    <property type="entry name" value="Nicotinate-nucleotide--dimethylbenzimidazole phosphoribosyltransferase"/>
    <property type="match status" value="1"/>
</dbReference>
<dbReference type="NCBIfam" id="TIGR03160">
    <property type="entry name" value="cobT_DBIPRT"/>
    <property type="match status" value="1"/>
</dbReference>
<evidence type="ECO:0000256" key="9">
    <source>
        <dbReference type="ARBA" id="ARBA00047340"/>
    </source>
</evidence>
<dbReference type="NCBIfam" id="NF000996">
    <property type="entry name" value="PRK00105.1"/>
    <property type="match status" value="1"/>
</dbReference>
<dbReference type="Proteomes" id="UP000824988">
    <property type="component" value="Chromosome"/>
</dbReference>
<organism evidence="11 12">
    <name type="scientific">Methylogaea oryzae</name>
    <dbReference type="NCBI Taxonomy" id="1295382"/>
    <lineage>
        <taxon>Bacteria</taxon>
        <taxon>Pseudomonadati</taxon>
        <taxon>Pseudomonadota</taxon>
        <taxon>Gammaproteobacteria</taxon>
        <taxon>Methylococcales</taxon>
        <taxon>Methylococcaceae</taxon>
        <taxon>Methylogaea</taxon>
    </lineage>
</organism>
<dbReference type="RefSeq" id="WP_221048475.1">
    <property type="nucleotide sequence ID" value="NZ_AP019782.1"/>
</dbReference>
<evidence type="ECO:0000313" key="11">
    <source>
        <dbReference type="EMBL" id="BBL70517.1"/>
    </source>
</evidence>
<evidence type="ECO:0000256" key="4">
    <source>
        <dbReference type="ARBA" id="ARBA00015486"/>
    </source>
</evidence>
<dbReference type="CDD" id="cd02439">
    <property type="entry name" value="DMB-PRT_CobT"/>
    <property type="match status" value="1"/>
</dbReference>
<dbReference type="GO" id="GO:0008939">
    <property type="term" value="F:nicotinate-nucleotide-dimethylbenzimidazole phosphoribosyltransferase activity"/>
    <property type="evidence" value="ECO:0007669"/>
    <property type="project" value="UniProtKB-UniRule"/>
</dbReference>
<dbReference type="PANTHER" id="PTHR43463">
    <property type="entry name" value="NICOTINATE-NUCLEOTIDE--DIMETHYLBENZIMIDAZOLE PHOSPHORIBOSYLTRANSFERASE"/>
    <property type="match status" value="1"/>
</dbReference>
<dbReference type="GO" id="GO:0009236">
    <property type="term" value="P:cobalamin biosynthetic process"/>
    <property type="evidence" value="ECO:0007669"/>
    <property type="project" value="UniProtKB-UniRule"/>
</dbReference>
<evidence type="ECO:0000256" key="7">
    <source>
        <dbReference type="ARBA" id="ARBA00022679"/>
    </source>
</evidence>
<keyword evidence="5 10" id="KW-0169">Cobalamin biosynthesis</keyword>
<evidence type="ECO:0000256" key="3">
    <source>
        <dbReference type="ARBA" id="ARBA00011991"/>
    </source>
</evidence>
<feature type="active site" description="Proton acceptor" evidence="10">
    <location>
        <position position="324"/>
    </location>
</feature>
<keyword evidence="12" id="KW-1185">Reference proteome</keyword>
<reference evidence="11" key="1">
    <citation type="submission" date="2019-06" db="EMBL/GenBank/DDBJ databases">
        <title>Complete genome sequence of Methylogaea oryzae strain JCM16910.</title>
        <authorList>
            <person name="Asakawa S."/>
        </authorList>
    </citation>
    <scope>NUCLEOTIDE SEQUENCE</scope>
    <source>
        <strain evidence="11">E10</strain>
    </source>
</reference>
<evidence type="ECO:0000256" key="1">
    <source>
        <dbReference type="ARBA" id="ARBA00005049"/>
    </source>
</evidence>
<keyword evidence="7 10" id="KW-0808">Transferase</keyword>
<evidence type="ECO:0000256" key="6">
    <source>
        <dbReference type="ARBA" id="ARBA00022676"/>
    </source>
</evidence>
<evidence type="ECO:0000256" key="2">
    <source>
        <dbReference type="ARBA" id="ARBA00007110"/>
    </source>
</evidence>
<evidence type="ECO:0000256" key="8">
    <source>
        <dbReference type="ARBA" id="ARBA00030686"/>
    </source>
</evidence>
<comment type="catalytic activity">
    <reaction evidence="9 10">
        <text>5,6-dimethylbenzimidazole + nicotinate beta-D-ribonucleotide = alpha-ribazole 5'-phosphate + nicotinate + H(+)</text>
        <dbReference type="Rhea" id="RHEA:11196"/>
        <dbReference type="ChEBI" id="CHEBI:15378"/>
        <dbReference type="ChEBI" id="CHEBI:15890"/>
        <dbReference type="ChEBI" id="CHEBI:32544"/>
        <dbReference type="ChEBI" id="CHEBI:57502"/>
        <dbReference type="ChEBI" id="CHEBI:57918"/>
        <dbReference type="EC" id="2.4.2.21"/>
    </reaction>
</comment>
<name>A0A8D4VNW2_9GAMM</name>
<keyword evidence="6 10" id="KW-0328">Glycosyltransferase</keyword>
<gene>
    <name evidence="10 11" type="primary">cobT</name>
    <name evidence="11" type="ORF">MoryE10_11230</name>
</gene>
<protein>
    <recommendedName>
        <fullName evidence="4 10">Nicotinate-nucleotide--dimethylbenzimidazole phosphoribosyltransferase</fullName>
        <shortName evidence="10">NN:DBI PRT</shortName>
        <ecNumber evidence="3 10">2.4.2.21</ecNumber>
    </recommendedName>
    <alternativeName>
        <fullName evidence="8 10">N(1)-alpha-phosphoribosyltransferase</fullName>
    </alternativeName>
</protein>
<dbReference type="KEGG" id="moz:MoryE10_11230"/>
<comment type="similarity">
    <text evidence="2 10">Belongs to the CobT family.</text>
</comment>
<comment type="pathway">
    <text evidence="1 10">Nucleoside biosynthesis; alpha-ribazole biosynthesis; alpha-ribazole from 5,6-dimethylbenzimidazole: step 1/2.</text>
</comment>
<evidence type="ECO:0000256" key="5">
    <source>
        <dbReference type="ARBA" id="ARBA00022573"/>
    </source>
</evidence>
<accession>A0A8D4VNW2</accession>
<dbReference type="InterPro" id="IPR003200">
    <property type="entry name" value="Nict_dMeBzImd_PRibTrfase"/>
</dbReference>
<dbReference type="AlphaFoldDB" id="A0A8D4VNW2"/>
<dbReference type="UniPathway" id="UPA00061">
    <property type="reaction ID" value="UER00516"/>
</dbReference>
<dbReference type="InterPro" id="IPR017846">
    <property type="entry name" value="Nict_dMeBzImd_PRibTrfase_bact"/>
</dbReference>
<dbReference type="EC" id="2.4.2.21" evidence="3 10"/>
<dbReference type="PANTHER" id="PTHR43463:SF1">
    <property type="entry name" value="NICOTINATE-NUCLEOTIDE--DIMETHYLBENZIMIDAZOLE PHOSPHORIBOSYLTRANSFERASE"/>
    <property type="match status" value="1"/>
</dbReference>
<sequence length="356" mass="36234">MQAASHHPGFAWLNQSLAPLNAAAEYAARERQRQLTKPPGSLGRLEDLAVRLAAMQGSERPCVDPAWISVFAADHGVAASGVSAYPQEVTAQMVANFAHGGAAISVLARLWGASLEVVDVGVARPLPGLPSVVAARAGEGTANFLAGAAMTEAQLALAMAAGREAAERAWRAGSRLFIGGEMGIGNTTSASVLACALLKLDAAVLVGPGTGLDQAGVARKREAVERALRLHGEDAGQPHGALLRLGGFEIAALCGAYLRCAQLGLPALVDGFIASVALLCAERWVEGVSAWCLFGHRSKEPGHAVVLAALGADPLLDLGMRLGEGSGAAAALPLLQAACALHNGMATFAEAGVAEA</sequence>